<gene>
    <name evidence="2" type="ORF">JOF54_003846</name>
</gene>
<dbReference type="Proteomes" id="UP000758168">
    <property type="component" value="Unassembled WGS sequence"/>
</dbReference>
<sequence>MSSLTRTGPARLDQPLYDASPRQAFVRFWKKYATFSGRASRSEFWWWYLISVVVSIILGVISVAVVGVDTTVPAPGADAQQYAVDSMLRSLKTSAASSVWSLLTFVGLLALSARRLHDTGRSGWWYLIILVPVVGIVVLIVFWASAPRPEGQRYDRA</sequence>
<evidence type="ECO:0000313" key="3">
    <source>
        <dbReference type="Proteomes" id="UP000758168"/>
    </source>
</evidence>
<proteinExistence type="predicted"/>
<feature type="transmembrane region" description="Helical" evidence="1">
    <location>
        <begin position="45"/>
        <end position="68"/>
    </location>
</feature>
<keyword evidence="1" id="KW-1133">Transmembrane helix</keyword>
<feature type="transmembrane region" description="Helical" evidence="1">
    <location>
        <begin position="95"/>
        <end position="112"/>
    </location>
</feature>
<protein>
    <submittedName>
        <fullName evidence="2">Uncharacterized membrane protein YhaH (DUF805 family)</fullName>
    </submittedName>
</protein>
<organism evidence="2 3">
    <name type="scientific">Microlunatus capsulatus</name>
    <dbReference type="NCBI Taxonomy" id="99117"/>
    <lineage>
        <taxon>Bacteria</taxon>
        <taxon>Bacillati</taxon>
        <taxon>Actinomycetota</taxon>
        <taxon>Actinomycetes</taxon>
        <taxon>Propionibacteriales</taxon>
        <taxon>Propionibacteriaceae</taxon>
        <taxon>Microlunatus</taxon>
    </lineage>
</organism>
<name>A0ABS4ZD33_9ACTN</name>
<dbReference type="PANTHER" id="PTHR34980:SF2">
    <property type="entry name" value="INNER MEMBRANE PROTEIN YHAH-RELATED"/>
    <property type="match status" value="1"/>
</dbReference>
<keyword evidence="1" id="KW-0812">Transmembrane</keyword>
<dbReference type="EMBL" id="JAGIOB010000001">
    <property type="protein sequence ID" value="MBP2418924.1"/>
    <property type="molecule type" value="Genomic_DNA"/>
</dbReference>
<comment type="caution">
    <text evidence="2">The sequence shown here is derived from an EMBL/GenBank/DDBJ whole genome shotgun (WGS) entry which is preliminary data.</text>
</comment>
<keyword evidence="3" id="KW-1185">Reference proteome</keyword>
<feature type="transmembrane region" description="Helical" evidence="1">
    <location>
        <begin position="124"/>
        <end position="146"/>
    </location>
</feature>
<keyword evidence="1" id="KW-0472">Membrane</keyword>
<evidence type="ECO:0000256" key="1">
    <source>
        <dbReference type="SAM" id="Phobius"/>
    </source>
</evidence>
<evidence type="ECO:0000313" key="2">
    <source>
        <dbReference type="EMBL" id="MBP2418924.1"/>
    </source>
</evidence>
<dbReference type="PANTHER" id="PTHR34980">
    <property type="entry name" value="INNER MEMBRANE PROTEIN-RELATED-RELATED"/>
    <property type="match status" value="1"/>
</dbReference>
<dbReference type="InterPro" id="IPR008523">
    <property type="entry name" value="DUF805"/>
</dbReference>
<accession>A0ABS4ZD33</accession>
<dbReference type="RefSeq" id="WP_210058861.1">
    <property type="nucleotide sequence ID" value="NZ_BAAAMH010000011.1"/>
</dbReference>
<reference evidence="2 3" key="1">
    <citation type="submission" date="2021-03" db="EMBL/GenBank/DDBJ databases">
        <title>Sequencing the genomes of 1000 actinobacteria strains.</title>
        <authorList>
            <person name="Klenk H.-P."/>
        </authorList>
    </citation>
    <scope>NUCLEOTIDE SEQUENCE [LARGE SCALE GENOMIC DNA]</scope>
    <source>
        <strain evidence="2 3">DSM 12936</strain>
    </source>
</reference>
<dbReference type="Pfam" id="PF05656">
    <property type="entry name" value="DUF805"/>
    <property type="match status" value="1"/>
</dbReference>